<accession>A0A2W4Z3N8</accession>
<dbReference type="Proteomes" id="UP000249555">
    <property type="component" value="Unassembled WGS sequence"/>
</dbReference>
<name>A0A2W4Z3N8_9SPHN</name>
<feature type="compositionally biased region" description="Basic and acidic residues" evidence="1">
    <location>
        <begin position="93"/>
        <end position="106"/>
    </location>
</feature>
<gene>
    <name evidence="2" type="ORF">DI640_00480</name>
</gene>
<evidence type="ECO:0000313" key="3">
    <source>
        <dbReference type="Proteomes" id="UP000249555"/>
    </source>
</evidence>
<feature type="region of interest" description="Disordered" evidence="1">
    <location>
        <begin position="91"/>
        <end position="114"/>
    </location>
</feature>
<feature type="region of interest" description="Disordered" evidence="1">
    <location>
        <begin position="170"/>
        <end position="197"/>
    </location>
</feature>
<organism evidence="2 3">
    <name type="scientific">Sphingomonas taxi</name>
    <dbReference type="NCBI Taxonomy" id="1549858"/>
    <lineage>
        <taxon>Bacteria</taxon>
        <taxon>Pseudomonadati</taxon>
        <taxon>Pseudomonadota</taxon>
        <taxon>Alphaproteobacteria</taxon>
        <taxon>Sphingomonadales</taxon>
        <taxon>Sphingomonadaceae</taxon>
        <taxon>Sphingomonas</taxon>
    </lineage>
</organism>
<evidence type="ECO:0000256" key="1">
    <source>
        <dbReference type="SAM" id="MobiDB-lite"/>
    </source>
</evidence>
<proteinExistence type="predicted"/>
<dbReference type="InterPro" id="IPR004304">
    <property type="entry name" value="FmdA_AmdA"/>
</dbReference>
<protein>
    <submittedName>
        <fullName evidence="2">Uncharacterized protein</fullName>
    </submittedName>
</protein>
<dbReference type="GO" id="GO:0016811">
    <property type="term" value="F:hydrolase activity, acting on carbon-nitrogen (but not peptide) bonds, in linear amides"/>
    <property type="evidence" value="ECO:0007669"/>
    <property type="project" value="InterPro"/>
</dbReference>
<dbReference type="EMBL" id="QFMX01000001">
    <property type="protein sequence ID" value="PZO76930.1"/>
    <property type="molecule type" value="Genomic_DNA"/>
</dbReference>
<reference evidence="2 3" key="1">
    <citation type="submission" date="2017-08" db="EMBL/GenBank/DDBJ databases">
        <title>Infants hospitalized years apart are colonized by the same room-sourced microbial strains.</title>
        <authorList>
            <person name="Brooks B."/>
            <person name="Olm M.R."/>
            <person name="Firek B.A."/>
            <person name="Baker R."/>
            <person name="Thomas B.C."/>
            <person name="Morowitz M.J."/>
            <person name="Banfield J.F."/>
        </authorList>
    </citation>
    <scope>NUCLEOTIDE SEQUENCE [LARGE SCALE GENOMIC DNA]</scope>
    <source>
        <strain evidence="2">S2_018_000_R3_119</strain>
    </source>
</reference>
<dbReference type="Pfam" id="PF03069">
    <property type="entry name" value="FmdA_AmdA"/>
    <property type="match status" value="1"/>
</dbReference>
<dbReference type="PANTHER" id="PTHR31891">
    <property type="entry name" value="FORMAMIDASE C869.04-RELATED"/>
    <property type="match status" value="1"/>
</dbReference>
<comment type="caution">
    <text evidence="2">The sequence shown here is derived from an EMBL/GenBank/DDBJ whole genome shotgun (WGS) entry which is preliminary data.</text>
</comment>
<dbReference type="SUPFAM" id="SSF141130">
    <property type="entry name" value="Acetamidase/Formamidase-like"/>
    <property type="match status" value="1"/>
</dbReference>
<sequence>MLTGPIAIAGAEPGDMLEVRIRKVDLAIPYAYNAFRYGAGFLTDDFPYARMKIVPLDAKRMVGLFAPGIEVPLAPFFGSMGGAATGVRPLRQRAADDQRRQHDRLPRRGKRHDARRCLHADQCRRRCRDHRARRSQQGCPRRSAQGGVHEALAPTAYACPLGRRVCRSGKKPMAVRRQRRPRSARCRSARRRDPRRA</sequence>
<dbReference type="PANTHER" id="PTHR31891:SF1">
    <property type="entry name" value="FORMAMIDASE C869.04-RELATED"/>
    <property type="match status" value="1"/>
</dbReference>
<dbReference type="Gene3D" id="2.60.120.580">
    <property type="entry name" value="Acetamidase/Formamidase-like domains"/>
    <property type="match status" value="1"/>
</dbReference>
<dbReference type="AlphaFoldDB" id="A0A2W4Z3N8"/>
<evidence type="ECO:0000313" key="2">
    <source>
        <dbReference type="EMBL" id="PZO76930.1"/>
    </source>
</evidence>